<dbReference type="GeneID" id="113208712"/>
<sequence length="227" mass="25242">MLSLVRHVSSTSAFSMHNLQKILQSGVAKGAGTGLLPGTTSQNQPRYFWQWVCTVFNKVSRERIEEVGPDRACAEWLLRNGAMVQWVGKSDFVTDYNALPLRGAEKGRYLIKAVDATDSSIMAIGFPHFKGCHHIDKIIMKNCKYIDDEALHMLSVLEASLKTLEISSCFNLTSEGVSSLTALRNLKRLKLEALPEVKNKIEVTGILKSALPNCNITFDESQEVKNL</sequence>
<name>A0A9C6X103_FRAOC</name>
<gene>
    <name evidence="2" type="primary">LOC113208712</name>
</gene>
<dbReference type="SMART" id="SM00367">
    <property type="entry name" value="LRR_CC"/>
    <property type="match status" value="2"/>
</dbReference>
<dbReference type="InterPro" id="IPR006553">
    <property type="entry name" value="Leu-rich_rpt_Cys-con_subtyp"/>
</dbReference>
<dbReference type="InterPro" id="IPR032675">
    <property type="entry name" value="LRR_dom_sf"/>
</dbReference>
<dbReference type="KEGG" id="foc:113208712"/>
<dbReference type="AlphaFoldDB" id="A0A9C6X103"/>
<dbReference type="SUPFAM" id="SSF52047">
    <property type="entry name" value="RNI-like"/>
    <property type="match status" value="1"/>
</dbReference>
<reference evidence="2" key="1">
    <citation type="submission" date="2025-08" db="UniProtKB">
        <authorList>
            <consortium name="RefSeq"/>
        </authorList>
    </citation>
    <scope>IDENTIFICATION</scope>
    <source>
        <tissue evidence="2">Whole organism</tissue>
    </source>
</reference>
<evidence type="ECO:0000313" key="1">
    <source>
        <dbReference type="Proteomes" id="UP000504606"/>
    </source>
</evidence>
<protein>
    <submittedName>
        <fullName evidence="2">ATP synthase subunit s, mitochondrial</fullName>
    </submittedName>
</protein>
<dbReference type="Gene3D" id="3.80.10.10">
    <property type="entry name" value="Ribonuclease Inhibitor"/>
    <property type="match status" value="1"/>
</dbReference>
<organism evidence="1 2">
    <name type="scientific">Frankliniella occidentalis</name>
    <name type="common">Western flower thrips</name>
    <name type="synonym">Euthrips occidentalis</name>
    <dbReference type="NCBI Taxonomy" id="133901"/>
    <lineage>
        <taxon>Eukaryota</taxon>
        <taxon>Metazoa</taxon>
        <taxon>Ecdysozoa</taxon>
        <taxon>Arthropoda</taxon>
        <taxon>Hexapoda</taxon>
        <taxon>Insecta</taxon>
        <taxon>Pterygota</taxon>
        <taxon>Neoptera</taxon>
        <taxon>Paraneoptera</taxon>
        <taxon>Thysanoptera</taxon>
        <taxon>Terebrantia</taxon>
        <taxon>Thripoidea</taxon>
        <taxon>Thripidae</taxon>
        <taxon>Frankliniella</taxon>
    </lineage>
</organism>
<accession>A0A9C6X103</accession>
<keyword evidence="1" id="KW-1185">Reference proteome</keyword>
<dbReference type="OrthoDB" id="5859291at2759"/>
<dbReference type="RefSeq" id="XP_052127163.1">
    <property type="nucleotide sequence ID" value="XM_052271203.1"/>
</dbReference>
<dbReference type="Proteomes" id="UP000504606">
    <property type="component" value="Unplaced"/>
</dbReference>
<proteinExistence type="predicted"/>
<evidence type="ECO:0000313" key="2">
    <source>
        <dbReference type="RefSeq" id="XP_052127163.1"/>
    </source>
</evidence>